<sequence>MRFVVPQFIDVEDKIIGPLSVRQFVIFLVGFGIIFILFKILSFISFLLAGLIVFGLTGIVAFAKVNGQLFHFFLINIIYTIKKPRLKVWKKEIIQVRAGLHHKEKLKTAKVVPLKKMVTSSKLAQLSLVVDTGGAYKEEEDVKMKLL</sequence>
<evidence type="ECO:0000313" key="3">
    <source>
        <dbReference type="Proteomes" id="UP000231542"/>
    </source>
</evidence>
<feature type="transmembrane region" description="Helical" evidence="1">
    <location>
        <begin position="24"/>
        <end position="53"/>
    </location>
</feature>
<organism evidence="2 3">
    <name type="scientific">Candidatus Kerfeldbacteria bacterium CG08_land_8_20_14_0_20_40_16</name>
    <dbReference type="NCBI Taxonomy" id="2014244"/>
    <lineage>
        <taxon>Bacteria</taxon>
        <taxon>Candidatus Kerfeldiibacteriota</taxon>
    </lineage>
</organism>
<dbReference type="EMBL" id="PEXU01000050">
    <property type="protein sequence ID" value="PIS42234.1"/>
    <property type="molecule type" value="Genomic_DNA"/>
</dbReference>
<proteinExistence type="predicted"/>
<keyword evidence="1" id="KW-0472">Membrane</keyword>
<evidence type="ECO:0008006" key="4">
    <source>
        <dbReference type="Google" id="ProtNLM"/>
    </source>
</evidence>
<dbReference type="AlphaFoldDB" id="A0A2H0YUR3"/>
<keyword evidence="1" id="KW-1133">Transmembrane helix</keyword>
<evidence type="ECO:0000256" key="1">
    <source>
        <dbReference type="SAM" id="Phobius"/>
    </source>
</evidence>
<reference evidence="2 3" key="1">
    <citation type="submission" date="2017-09" db="EMBL/GenBank/DDBJ databases">
        <title>Depth-based differentiation of microbial function through sediment-hosted aquifers and enrichment of novel symbionts in the deep terrestrial subsurface.</title>
        <authorList>
            <person name="Probst A.J."/>
            <person name="Ladd B."/>
            <person name="Jarett J.K."/>
            <person name="Geller-Mcgrath D.E."/>
            <person name="Sieber C.M."/>
            <person name="Emerson J.B."/>
            <person name="Anantharaman K."/>
            <person name="Thomas B.C."/>
            <person name="Malmstrom R."/>
            <person name="Stieglmeier M."/>
            <person name="Klingl A."/>
            <person name="Woyke T."/>
            <person name="Ryan C.M."/>
            <person name="Banfield J.F."/>
        </authorList>
    </citation>
    <scope>NUCLEOTIDE SEQUENCE [LARGE SCALE GENOMIC DNA]</scope>
    <source>
        <strain evidence="2">CG08_land_8_20_14_0_20_40_16</strain>
    </source>
</reference>
<dbReference type="Proteomes" id="UP000231542">
    <property type="component" value="Unassembled WGS sequence"/>
</dbReference>
<comment type="caution">
    <text evidence="2">The sequence shown here is derived from an EMBL/GenBank/DDBJ whole genome shotgun (WGS) entry which is preliminary data.</text>
</comment>
<protein>
    <recommendedName>
        <fullName evidence="4">PrgI family protein</fullName>
    </recommendedName>
</protein>
<keyword evidence="1" id="KW-0812">Transmembrane</keyword>
<accession>A0A2H0YUR3</accession>
<evidence type="ECO:0000313" key="2">
    <source>
        <dbReference type="EMBL" id="PIS42234.1"/>
    </source>
</evidence>
<gene>
    <name evidence="2" type="ORF">COT24_04630</name>
</gene>
<name>A0A2H0YUR3_9BACT</name>